<dbReference type="EMBL" id="DVON01000049">
    <property type="protein sequence ID" value="HIV12026.1"/>
    <property type="molecule type" value="Genomic_DNA"/>
</dbReference>
<reference evidence="2" key="2">
    <citation type="journal article" date="2021" name="PeerJ">
        <title>Extensive microbial diversity within the chicken gut microbiome revealed by metagenomics and culture.</title>
        <authorList>
            <person name="Gilroy R."/>
            <person name="Ravi A."/>
            <person name="Getino M."/>
            <person name="Pursley I."/>
            <person name="Horton D.L."/>
            <person name="Alikhan N.F."/>
            <person name="Baker D."/>
            <person name="Gharbi K."/>
            <person name="Hall N."/>
            <person name="Watson M."/>
            <person name="Adriaenssens E.M."/>
            <person name="Foster-Nyarko E."/>
            <person name="Jarju S."/>
            <person name="Secka A."/>
            <person name="Antonio M."/>
            <person name="Oren A."/>
            <person name="Chaudhuri R.R."/>
            <person name="La Ragione R."/>
            <person name="Hildebrand F."/>
            <person name="Pallen M.J."/>
        </authorList>
    </citation>
    <scope>NUCLEOTIDE SEQUENCE</scope>
    <source>
        <strain evidence="2">ChiBcec2-4451</strain>
    </source>
</reference>
<protein>
    <submittedName>
        <fullName evidence="2">HK97 gp10 family phage protein</fullName>
    </submittedName>
</protein>
<name>A0A9D1T5B4_9FIRM</name>
<feature type="region of interest" description="Disordered" evidence="1">
    <location>
        <begin position="106"/>
        <end position="127"/>
    </location>
</feature>
<gene>
    <name evidence="2" type="ORF">IAA63_02655</name>
</gene>
<organism evidence="2 3">
    <name type="scientific">Candidatus Pullilachnospira stercoravium</name>
    <dbReference type="NCBI Taxonomy" id="2840913"/>
    <lineage>
        <taxon>Bacteria</taxon>
        <taxon>Bacillati</taxon>
        <taxon>Bacillota</taxon>
        <taxon>Clostridia</taxon>
        <taxon>Lachnospirales</taxon>
        <taxon>Lachnospiraceae</taxon>
        <taxon>Lachnospiraceae incertae sedis</taxon>
        <taxon>Candidatus Pullilachnospira</taxon>
    </lineage>
</organism>
<dbReference type="Proteomes" id="UP000886723">
    <property type="component" value="Unassembled WGS sequence"/>
</dbReference>
<evidence type="ECO:0000313" key="2">
    <source>
        <dbReference type="EMBL" id="HIV12026.1"/>
    </source>
</evidence>
<dbReference type="AlphaFoldDB" id="A0A9D1T5B4"/>
<sequence length="127" mass="14068">MGQTVRIGELADVVMETLEEYADLAAEDVKQAVRNAGETVRKEIRANAPKDTGDYAKSWAVKKTKETSSSLTLTVHSKNRYQLAHLLEYGHAKRGGGRVEGKAHIAPAEEKGIRQLEDEIERSLRHG</sequence>
<dbReference type="InterPro" id="IPR010064">
    <property type="entry name" value="HK97-gp10_tail"/>
</dbReference>
<accession>A0A9D1T5B4</accession>
<evidence type="ECO:0000313" key="3">
    <source>
        <dbReference type="Proteomes" id="UP000886723"/>
    </source>
</evidence>
<proteinExistence type="predicted"/>
<evidence type="ECO:0000256" key="1">
    <source>
        <dbReference type="SAM" id="MobiDB-lite"/>
    </source>
</evidence>
<dbReference type="Pfam" id="PF04883">
    <property type="entry name" value="HK97-gp10_like"/>
    <property type="match status" value="1"/>
</dbReference>
<comment type="caution">
    <text evidence="2">The sequence shown here is derived from an EMBL/GenBank/DDBJ whole genome shotgun (WGS) entry which is preliminary data.</text>
</comment>
<reference evidence="2" key="1">
    <citation type="submission" date="2020-10" db="EMBL/GenBank/DDBJ databases">
        <authorList>
            <person name="Gilroy R."/>
        </authorList>
    </citation>
    <scope>NUCLEOTIDE SEQUENCE</scope>
    <source>
        <strain evidence="2">ChiBcec2-4451</strain>
    </source>
</reference>